<keyword evidence="6 10" id="KW-1133">Transmembrane helix</keyword>
<dbReference type="UniPathway" id="UPA00378"/>
<evidence type="ECO:0000256" key="3">
    <source>
        <dbReference type="ARBA" id="ARBA00018157"/>
    </source>
</evidence>
<gene>
    <name evidence="11" type="ORF">CCH79_00019142</name>
</gene>
<evidence type="ECO:0000313" key="11">
    <source>
        <dbReference type="EMBL" id="PWA24057.1"/>
    </source>
</evidence>
<evidence type="ECO:0000256" key="8">
    <source>
        <dbReference type="ARBA" id="ARBA00045174"/>
    </source>
</evidence>
<protein>
    <recommendedName>
        <fullName evidence="3 10">Dolichol phosphate-mannose biosynthesis regulatory protein</fullName>
    </recommendedName>
</protein>
<dbReference type="Pfam" id="PF07297">
    <property type="entry name" value="DPM2"/>
    <property type="match status" value="1"/>
</dbReference>
<dbReference type="PANTHER" id="PTHR15039:SF11">
    <property type="entry name" value="DOLICHOL PHOSPHATE-MANNOSE BIOSYNTHESIS REGULATORY PROTEIN"/>
    <property type="match status" value="1"/>
</dbReference>
<feature type="transmembrane region" description="Helical" evidence="10">
    <location>
        <begin position="69"/>
        <end position="92"/>
    </location>
</feature>
<dbReference type="STRING" id="33528.ENSGAFP00000012406"/>
<feature type="transmembrane region" description="Helical" evidence="10">
    <location>
        <begin position="130"/>
        <end position="148"/>
    </location>
</feature>
<accession>A0A315VKN1</accession>
<dbReference type="EMBL" id="NHOQ01001539">
    <property type="protein sequence ID" value="PWA24057.1"/>
    <property type="molecule type" value="Genomic_DNA"/>
</dbReference>
<dbReference type="GO" id="GO:0033185">
    <property type="term" value="C:dolichol-phosphate-mannose synthase complex"/>
    <property type="evidence" value="ECO:0007669"/>
    <property type="project" value="TreeGrafter"/>
</dbReference>
<comment type="function">
    <text evidence="10">Regulatory subunit of the dolichol-phosphate mannose (DPM) synthase complex; essential for the ER localization.</text>
</comment>
<evidence type="ECO:0000313" key="12">
    <source>
        <dbReference type="Proteomes" id="UP000250572"/>
    </source>
</evidence>
<dbReference type="GO" id="GO:0005789">
    <property type="term" value="C:endoplasmic reticulum membrane"/>
    <property type="evidence" value="ECO:0007669"/>
    <property type="project" value="UniProtKB-SubCell"/>
</dbReference>
<comment type="subcellular location">
    <subcellularLocation>
        <location evidence="1 10">Endoplasmic reticulum membrane</location>
        <topology evidence="1 10">Multi-pass membrane protein</topology>
    </subcellularLocation>
</comment>
<evidence type="ECO:0000256" key="5">
    <source>
        <dbReference type="ARBA" id="ARBA00022824"/>
    </source>
</evidence>
<keyword evidence="5 10" id="KW-0256">Endoplasmic reticulum</keyword>
<evidence type="ECO:0000256" key="1">
    <source>
        <dbReference type="ARBA" id="ARBA00004477"/>
    </source>
</evidence>
<proteinExistence type="inferred from homology"/>
<keyword evidence="4 10" id="KW-0812">Transmembrane</keyword>
<dbReference type="Proteomes" id="UP000250572">
    <property type="component" value="Unassembled WGS sequence"/>
</dbReference>
<evidence type="ECO:0000256" key="7">
    <source>
        <dbReference type="ARBA" id="ARBA00023136"/>
    </source>
</evidence>
<dbReference type="GO" id="GO:0030234">
    <property type="term" value="F:enzyme regulator activity"/>
    <property type="evidence" value="ECO:0007669"/>
    <property type="project" value="UniProtKB-UniRule"/>
</dbReference>
<dbReference type="InterPro" id="IPR009914">
    <property type="entry name" value="DPM2"/>
</dbReference>
<comment type="similarity">
    <text evidence="2 10">Belongs to the DPM2 family.</text>
</comment>
<keyword evidence="7 10" id="KW-0472">Membrane</keyword>
<comment type="function">
    <text evidence="8">Regulates the biosynthesis of dolichol phosphate-mannose. Regulatory subunit of the dolichol-phosphate mannose (DPM) synthase complex; essential for the ER localization and stable expression of DPM1. Part of the glycosylphosphatidylinositol-N-acetylglucosaminyltransferase (GPI-GnT) complex that catalyzes the transfer of N-acetylglucosamine from UDP-N-acetylglucosamine to phosphatidylinositol and participates in the first step of GPI biosynthesis. May act by regulating the GPI-GNT complex.</text>
</comment>
<evidence type="ECO:0000256" key="10">
    <source>
        <dbReference type="RuleBase" id="RU365084"/>
    </source>
</evidence>
<evidence type="ECO:0000256" key="9">
    <source>
        <dbReference type="ARBA" id="ARBA00046896"/>
    </source>
</evidence>
<feature type="transmembrane region" description="Helical" evidence="10">
    <location>
        <begin position="104"/>
        <end position="124"/>
    </location>
</feature>
<evidence type="ECO:0000256" key="2">
    <source>
        <dbReference type="ARBA" id="ARBA00005478"/>
    </source>
</evidence>
<comment type="pathway">
    <text evidence="10">Protein modification; protein glycosylation.</text>
</comment>
<reference evidence="11 12" key="1">
    <citation type="journal article" date="2018" name="G3 (Bethesda)">
        <title>A High-Quality Reference Genome for the Invasive Mosquitofish Gambusia affinis Using a Chicago Library.</title>
        <authorList>
            <person name="Hoffberg S.L."/>
            <person name="Troendle N.J."/>
            <person name="Glenn T.C."/>
            <person name="Mahmud O."/>
            <person name="Louha S."/>
            <person name="Chalopin D."/>
            <person name="Bennetzen J.L."/>
            <person name="Mauricio R."/>
        </authorList>
    </citation>
    <scope>NUCLEOTIDE SEQUENCE [LARGE SCALE GENOMIC DNA]</scope>
    <source>
        <strain evidence="11">NE01/NJP1002.9</strain>
        <tissue evidence="11">Muscle</tissue>
    </source>
</reference>
<sequence length="157" mass="17384">MEVLLLTRFTQNQRFPSAPDPQLLQDKARPVPEPTIDRETDLNGLVCGSGCVDGCVQATGADQAVGMSLVLFSLLLFTYYTVWVIVLPFVDARHVLQGYFLPREYSVILPGVAAVLLLLCIDFFPVLKVFGSHVLFGPTGTFTAVILWKNRKPKKTD</sequence>
<evidence type="ECO:0000256" key="6">
    <source>
        <dbReference type="ARBA" id="ARBA00022989"/>
    </source>
</evidence>
<evidence type="ECO:0000256" key="4">
    <source>
        <dbReference type="ARBA" id="ARBA00022692"/>
    </source>
</evidence>
<comment type="caution">
    <text evidence="10">Lacks conserved residue(s) required for the propagation of feature annotation.</text>
</comment>
<dbReference type="GO" id="GO:0180047">
    <property type="term" value="P:dolichol phosphate mannose biosynthetic process"/>
    <property type="evidence" value="ECO:0007669"/>
    <property type="project" value="InterPro"/>
</dbReference>
<comment type="caution">
    <text evidence="11">The sequence shown here is derived from an EMBL/GenBank/DDBJ whole genome shotgun (WGS) entry which is preliminary data.</text>
</comment>
<name>A0A315VKN1_GAMAF</name>
<keyword evidence="12" id="KW-1185">Reference proteome</keyword>
<dbReference type="AlphaFoldDB" id="A0A315VKN1"/>
<dbReference type="GO" id="GO:0006506">
    <property type="term" value="P:GPI anchor biosynthetic process"/>
    <property type="evidence" value="ECO:0007669"/>
    <property type="project" value="TreeGrafter"/>
</dbReference>
<organism evidence="11 12">
    <name type="scientific">Gambusia affinis</name>
    <name type="common">Western mosquitofish</name>
    <name type="synonym">Heterandria affinis</name>
    <dbReference type="NCBI Taxonomy" id="33528"/>
    <lineage>
        <taxon>Eukaryota</taxon>
        <taxon>Metazoa</taxon>
        <taxon>Chordata</taxon>
        <taxon>Craniata</taxon>
        <taxon>Vertebrata</taxon>
        <taxon>Euteleostomi</taxon>
        <taxon>Actinopterygii</taxon>
        <taxon>Neopterygii</taxon>
        <taxon>Teleostei</taxon>
        <taxon>Neoteleostei</taxon>
        <taxon>Acanthomorphata</taxon>
        <taxon>Ovalentaria</taxon>
        <taxon>Atherinomorphae</taxon>
        <taxon>Cyprinodontiformes</taxon>
        <taxon>Poeciliidae</taxon>
        <taxon>Poeciliinae</taxon>
        <taxon>Gambusia</taxon>
    </lineage>
</organism>
<comment type="subunit">
    <text evidence="9">Component of the dolichol-phosphate mannose (DPM) synthase complex composed of DPM1, DPM2 and DPM3; in the complex interacts directly with DPM3. Component of the glycosylphosphatidylinositol-N-acetylglucosaminyltransferase (GPI-GnT) complex composed at least by PIGA, PIGC, PIGH, PIGP, PIGQ, PIGY and DPM2. Interacts with PIGA, PIGC and PIGQ.</text>
</comment>
<dbReference type="PANTHER" id="PTHR15039">
    <property type="entry name" value="DOLICHOL PHOSPHATE-MANNOSE BIOSYNTHESIS REGULATORY PROTEIN"/>
    <property type="match status" value="1"/>
</dbReference>